<feature type="compositionally biased region" description="Low complexity" evidence="8">
    <location>
        <begin position="145"/>
        <end position="163"/>
    </location>
</feature>
<feature type="repeat" description="RPEL" evidence="7">
    <location>
        <begin position="50"/>
        <end position="75"/>
    </location>
</feature>
<dbReference type="GO" id="GO:0003713">
    <property type="term" value="F:transcription coactivator activity"/>
    <property type="evidence" value="ECO:0007669"/>
    <property type="project" value="TreeGrafter"/>
</dbReference>
<feature type="compositionally biased region" description="Pro residues" evidence="8">
    <location>
        <begin position="433"/>
        <end position="442"/>
    </location>
</feature>
<evidence type="ECO:0000256" key="8">
    <source>
        <dbReference type="SAM" id="MobiDB-lite"/>
    </source>
</evidence>
<dbReference type="SMART" id="SM00513">
    <property type="entry name" value="SAP"/>
    <property type="match status" value="1"/>
</dbReference>
<reference evidence="10" key="1">
    <citation type="journal article" date="2004" name="Nature">
        <title>Genome duplication in the teleost fish Tetraodon nigroviridis reveals the early vertebrate proto-karyotype.</title>
        <authorList>
            <person name="Jaillon O."/>
            <person name="Aury J.-M."/>
            <person name="Brunet F."/>
            <person name="Petit J.-L."/>
            <person name="Stange-Thomann N."/>
            <person name="Mauceli E."/>
            <person name="Bouneau L."/>
            <person name="Fischer C."/>
            <person name="Ozouf-Costaz C."/>
            <person name="Bernot A."/>
            <person name="Nicaud S."/>
            <person name="Jaffe D."/>
            <person name="Fisher S."/>
            <person name="Lutfalla G."/>
            <person name="Dossat C."/>
            <person name="Segurens B."/>
            <person name="Dasilva C."/>
            <person name="Salanoubat M."/>
            <person name="Levy M."/>
            <person name="Boudet N."/>
            <person name="Castellano S."/>
            <person name="Anthouard V."/>
            <person name="Jubin C."/>
            <person name="Castelli V."/>
            <person name="Katinka M."/>
            <person name="Vacherie B."/>
            <person name="Biemont C."/>
            <person name="Skalli Z."/>
            <person name="Cattolico L."/>
            <person name="Poulain J."/>
            <person name="De Berardinis V."/>
            <person name="Cruaud C."/>
            <person name="Duprat S."/>
            <person name="Brottier P."/>
            <person name="Coutanceau J.-P."/>
            <person name="Gouzy J."/>
            <person name="Parra G."/>
            <person name="Lardier G."/>
            <person name="Chapple C."/>
            <person name="McKernan K.J."/>
            <person name="McEwan P."/>
            <person name="Bosak S."/>
            <person name="Kellis M."/>
            <person name="Volff J.-N."/>
            <person name="Guigo R."/>
            <person name="Zody M.C."/>
            <person name="Mesirov J."/>
            <person name="Lindblad-Toh K."/>
            <person name="Birren B."/>
            <person name="Nusbaum C."/>
            <person name="Kahn D."/>
            <person name="Robinson-Rechavi M."/>
            <person name="Laudet V."/>
            <person name="Schachter V."/>
            <person name="Quetier F."/>
            <person name="Saurin W."/>
            <person name="Scarpelli C."/>
            <person name="Wincker P."/>
            <person name="Lander E.S."/>
            <person name="Weissenbach J."/>
            <person name="Roest Crollius H."/>
        </authorList>
    </citation>
    <scope>NUCLEOTIDE SEQUENCE [LARGE SCALE GENOMIC DNA]</scope>
</reference>
<dbReference type="OrthoDB" id="197676at2759"/>
<dbReference type="InterPro" id="IPR043451">
    <property type="entry name" value="Myocardin-like"/>
</dbReference>
<keyword evidence="2" id="KW-0677">Repeat</keyword>
<evidence type="ECO:0000256" key="5">
    <source>
        <dbReference type="ARBA" id="ARBA00023163"/>
    </source>
</evidence>
<dbReference type="GO" id="GO:0045944">
    <property type="term" value="P:positive regulation of transcription by RNA polymerase II"/>
    <property type="evidence" value="ECO:0007669"/>
    <property type="project" value="TreeGrafter"/>
</dbReference>
<dbReference type="PANTHER" id="PTHR22793:SF5">
    <property type="entry name" value="MYOCARDIN-RELATED TRANSCRIPTION FACTOR B"/>
    <property type="match status" value="1"/>
</dbReference>
<protein>
    <submittedName>
        <fullName evidence="10">Chromosome 2 SCAF14738, whole genome shotgun sequence</fullName>
    </submittedName>
</protein>
<feature type="region of interest" description="Disordered" evidence="8">
    <location>
        <begin position="215"/>
        <end position="237"/>
    </location>
</feature>
<keyword evidence="6" id="KW-0539">Nucleus</keyword>
<feature type="repeat" description="RPEL" evidence="7">
    <location>
        <begin position="6"/>
        <end position="31"/>
    </location>
</feature>
<gene>
    <name evidence="10" type="ORF">GSTENG00024207001</name>
</gene>
<proteinExistence type="predicted"/>
<keyword evidence="5" id="KW-0804">Transcription</keyword>
<dbReference type="Gene3D" id="6.10.140.2040">
    <property type="match status" value="1"/>
</dbReference>
<dbReference type="Pfam" id="PF02037">
    <property type="entry name" value="SAP"/>
    <property type="match status" value="1"/>
</dbReference>
<dbReference type="GO" id="GO:0051145">
    <property type="term" value="P:smooth muscle cell differentiation"/>
    <property type="evidence" value="ECO:0007669"/>
    <property type="project" value="TreeGrafter"/>
</dbReference>
<dbReference type="Gene3D" id="6.10.150.10">
    <property type="match status" value="1"/>
</dbReference>
<dbReference type="PANTHER" id="PTHR22793">
    <property type="entry name" value="MYOCARDIN-RELATED TRANSCRIPTION FACTOR-RELATED"/>
    <property type="match status" value="1"/>
</dbReference>
<dbReference type="PROSITE" id="PS50800">
    <property type="entry name" value="SAP"/>
    <property type="match status" value="1"/>
</dbReference>
<feature type="domain" description="SAP" evidence="9">
    <location>
        <begin position="351"/>
        <end position="385"/>
    </location>
</feature>
<dbReference type="Gene3D" id="1.10.720.30">
    <property type="entry name" value="SAP domain"/>
    <property type="match status" value="1"/>
</dbReference>
<name>Q4S4E6_TETNG</name>
<dbReference type="InterPro" id="IPR003034">
    <property type="entry name" value="SAP_dom"/>
</dbReference>
<evidence type="ECO:0000256" key="2">
    <source>
        <dbReference type="ARBA" id="ARBA00022737"/>
    </source>
</evidence>
<keyword evidence="4" id="KW-0175">Coiled coil</keyword>
<reference evidence="10" key="2">
    <citation type="submission" date="2004-02" db="EMBL/GenBank/DDBJ databases">
        <authorList>
            <consortium name="Genoscope"/>
            <consortium name="Whitehead Institute Centre for Genome Research"/>
        </authorList>
    </citation>
    <scope>NUCLEOTIDE SEQUENCE</scope>
</reference>
<feature type="region of interest" description="Disordered" evidence="8">
    <location>
        <begin position="325"/>
        <end position="345"/>
    </location>
</feature>
<dbReference type="PROSITE" id="PS51073">
    <property type="entry name" value="RPEL"/>
    <property type="match status" value="3"/>
</dbReference>
<dbReference type="InterPro" id="IPR004018">
    <property type="entry name" value="RPEL_repeat"/>
</dbReference>
<sequence>LSLLFAVLQLRLQQRRTREQLVDQGIMPPLKSPAAFHGQIRSLERARTENFLKHKIRSRPERAELVRMHILQETGAEPSLQATQMKLKRARLADNLNEKIAQRPGPMELVEKNIIPVDSSLKQAIIVGQVNYPKVLDEDSSDALSPEQPASQESQSSVPSPGELKVLEMSSPGQASAALPSSMLQVRGRREAGNCCEYSATADINLCSSSFLLQQSQQKTPAEKSRSKKGKEPKPRVKKLKYHQYVPPDQKHEASEAPMDSSYARLLQQQQLFLQLQILSQQQQHYNYQTILPAPLKPVAEGQSSASSLPTSIVVSLPAAPPPPPLPVAPSPARPNNSLSNRKPGILPANLEEMKVAELKMELKLRGLPVSGTKTDLIERLKPFQDSSSPTVISVPVAPTPSTISVPMEITSTTSTPALVFPVQQVASESQNPTPPVSPVPADPSSVQQDVSISDPPQVVNPGGMIQQSWPITPSQVPEEKDRRLHEKERQIEELMRKLEQEQKLVEALKMQLEVEKRASDSVSPKLSPVPAISTVPAVLNTSILKMEAAAVSNSSPSPASLPNPILGSQALSSMPTVVKLEDVTVSCGKPLQLQSQAQLITQIQPQASASPQLCPQAQRSPKLQTKAQPPAPSVQQFFISHAGGVPQVLSQPQTLLTTSGPPQTLLTTSGQAATQILLPVSLPNSATALQLPSTTVSLQPVLQASVSSPVPRPQAPVPQLQTTKMETAPSQQLTSPSQLLQSPAPQTAFILQPSSLPNQAAKTREPPRYEDAIKQSRNLHVNNISQVPTATSQQMDDLFDILIESGEITPFIQQDPSASLSKSLPVTANITTLPVNTALSRPPPQIQVAPPATLPPLTAPSLPSLSSLATDNQLEAFLEGTLANTPPESDPRTRGLMEELQAQLLEQQPYSPMDTSELSFCDSSPPSSLNIALSDTGLDNMEWLDLTMPPGSAGALTPLSIPADFLDSSDLQLHWD</sequence>
<evidence type="ECO:0000256" key="4">
    <source>
        <dbReference type="ARBA" id="ARBA00023054"/>
    </source>
</evidence>
<keyword evidence="3" id="KW-0805">Transcription regulation</keyword>
<evidence type="ECO:0000256" key="1">
    <source>
        <dbReference type="ARBA" id="ARBA00004123"/>
    </source>
</evidence>
<dbReference type="FunFam" id="1.10.720.30:FF:000002">
    <property type="entry name" value="Myocardin related transcription factor A"/>
    <property type="match status" value="1"/>
</dbReference>
<feature type="region of interest" description="Disordered" evidence="8">
    <location>
        <begin position="137"/>
        <end position="180"/>
    </location>
</feature>
<feature type="repeat" description="RPEL" evidence="7">
    <location>
        <begin position="94"/>
        <end position="119"/>
    </location>
</feature>
<dbReference type="EMBL" id="CAAE01014738">
    <property type="protein sequence ID" value="CAG04486.1"/>
    <property type="molecule type" value="Genomic_DNA"/>
</dbReference>
<evidence type="ECO:0000259" key="9">
    <source>
        <dbReference type="PROSITE" id="PS50800"/>
    </source>
</evidence>
<dbReference type="Pfam" id="PF02755">
    <property type="entry name" value="RPEL"/>
    <property type="match status" value="2"/>
</dbReference>
<feature type="region of interest" description="Disordered" evidence="8">
    <location>
        <begin position="427"/>
        <end position="452"/>
    </location>
</feature>
<evidence type="ECO:0000313" key="10">
    <source>
        <dbReference type="EMBL" id="CAG04486.1"/>
    </source>
</evidence>
<dbReference type="GO" id="GO:0005634">
    <property type="term" value="C:nucleus"/>
    <property type="evidence" value="ECO:0007669"/>
    <property type="project" value="UniProtKB-SubCell"/>
</dbReference>
<feature type="region of interest" description="Disordered" evidence="8">
    <location>
        <begin position="464"/>
        <end position="483"/>
    </location>
</feature>
<evidence type="ECO:0000256" key="3">
    <source>
        <dbReference type="ARBA" id="ARBA00023015"/>
    </source>
</evidence>
<dbReference type="SUPFAM" id="SSF68906">
    <property type="entry name" value="SAP domain"/>
    <property type="match status" value="1"/>
</dbReference>
<feature type="non-terminal residue" evidence="10">
    <location>
        <position position="1"/>
    </location>
</feature>
<feature type="compositionally biased region" description="Basic and acidic residues" evidence="8">
    <location>
        <begin position="221"/>
        <end position="235"/>
    </location>
</feature>
<feature type="compositionally biased region" description="Polar residues" evidence="8">
    <location>
        <begin position="466"/>
        <end position="476"/>
    </location>
</feature>
<feature type="non-terminal residue" evidence="10">
    <location>
        <position position="977"/>
    </location>
</feature>
<dbReference type="AlphaFoldDB" id="Q4S4E6"/>
<dbReference type="InterPro" id="IPR036361">
    <property type="entry name" value="SAP_dom_sf"/>
</dbReference>
<dbReference type="SMART" id="SM00707">
    <property type="entry name" value="RPEL"/>
    <property type="match status" value="3"/>
</dbReference>
<organism evidence="10">
    <name type="scientific">Tetraodon nigroviridis</name>
    <name type="common">Spotted green pufferfish</name>
    <name type="synonym">Chelonodon nigroviridis</name>
    <dbReference type="NCBI Taxonomy" id="99883"/>
    <lineage>
        <taxon>Eukaryota</taxon>
        <taxon>Metazoa</taxon>
        <taxon>Chordata</taxon>
        <taxon>Craniata</taxon>
        <taxon>Vertebrata</taxon>
        <taxon>Euteleostomi</taxon>
        <taxon>Actinopterygii</taxon>
        <taxon>Neopterygii</taxon>
        <taxon>Teleostei</taxon>
        <taxon>Neoteleostei</taxon>
        <taxon>Acanthomorphata</taxon>
        <taxon>Eupercaria</taxon>
        <taxon>Tetraodontiformes</taxon>
        <taxon>Tetradontoidea</taxon>
        <taxon>Tetraodontidae</taxon>
        <taxon>Tetraodon</taxon>
    </lineage>
</organism>
<comment type="subcellular location">
    <subcellularLocation>
        <location evidence="1">Nucleus</location>
    </subcellularLocation>
</comment>
<accession>Q4S4E6</accession>
<evidence type="ECO:0000256" key="6">
    <source>
        <dbReference type="ARBA" id="ARBA00023242"/>
    </source>
</evidence>
<dbReference type="KEGG" id="tng:GSTEN00024207G001"/>
<evidence type="ECO:0000256" key="7">
    <source>
        <dbReference type="PROSITE-ProRule" id="PRU00401"/>
    </source>
</evidence>